<evidence type="ECO:0000313" key="9">
    <source>
        <dbReference type="Proteomes" id="UP000597444"/>
    </source>
</evidence>
<evidence type="ECO:0000256" key="2">
    <source>
        <dbReference type="ARBA" id="ARBA00022475"/>
    </source>
</evidence>
<keyword evidence="2" id="KW-1003">Cell membrane</keyword>
<name>A0A8J3N345_9CHLR</name>
<dbReference type="GO" id="GO:0005886">
    <property type="term" value="C:plasma membrane"/>
    <property type="evidence" value="ECO:0007669"/>
    <property type="project" value="UniProtKB-SubCell"/>
</dbReference>
<dbReference type="EMBL" id="BNJK01000001">
    <property type="protein sequence ID" value="GHO96744.1"/>
    <property type="molecule type" value="Genomic_DNA"/>
</dbReference>
<keyword evidence="9" id="KW-1185">Reference proteome</keyword>
<feature type="domain" description="Cardiolipin synthase N-terminal" evidence="7">
    <location>
        <begin position="26"/>
        <end position="69"/>
    </location>
</feature>
<feature type="transmembrane region" description="Helical" evidence="6">
    <location>
        <begin position="12"/>
        <end position="32"/>
    </location>
</feature>
<dbReference type="RefSeq" id="WP_236065042.1">
    <property type="nucleotide sequence ID" value="NZ_BNJK01000001.1"/>
</dbReference>
<sequence length="78" mass="8924">MMLIPWWKLIHVFLLGGRGLAVLATIFWLWVLVDCLTKEPSEGNDKVAWALFILLVPLIGALVYYFVRRPVRPQSTGN</sequence>
<evidence type="ECO:0000256" key="1">
    <source>
        <dbReference type="ARBA" id="ARBA00004651"/>
    </source>
</evidence>
<evidence type="ECO:0000259" key="7">
    <source>
        <dbReference type="Pfam" id="PF13396"/>
    </source>
</evidence>
<dbReference type="Pfam" id="PF13396">
    <property type="entry name" value="PLDc_N"/>
    <property type="match status" value="1"/>
</dbReference>
<evidence type="ECO:0000256" key="3">
    <source>
        <dbReference type="ARBA" id="ARBA00022692"/>
    </source>
</evidence>
<gene>
    <name evidence="8" type="ORF">KSF_067920</name>
</gene>
<dbReference type="Proteomes" id="UP000597444">
    <property type="component" value="Unassembled WGS sequence"/>
</dbReference>
<feature type="transmembrane region" description="Helical" evidence="6">
    <location>
        <begin position="47"/>
        <end position="67"/>
    </location>
</feature>
<evidence type="ECO:0000256" key="4">
    <source>
        <dbReference type="ARBA" id="ARBA00022989"/>
    </source>
</evidence>
<keyword evidence="3 6" id="KW-0812">Transmembrane</keyword>
<protein>
    <recommendedName>
        <fullName evidence="7">Cardiolipin synthase N-terminal domain-containing protein</fullName>
    </recommendedName>
</protein>
<dbReference type="InterPro" id="IPR027379">
    <property type="entry name" value="CLS_N"/>
</dbReference>
<evidence type="ECO:0000256" key="6">
    <source>
        <dbReference type="SAM" id="Phobius"/>
    </source>
</evidence>
<accession>A0A8J3N345</accession>
<proteinExistence type="predicted"/>
<reference evidence="8" key="1">
    <citation type="submission" date="2020-10" db="EMBL/GenBank/DDBJ databases">
        <title>Taxonomic study of unclassified bacteria belonging to the class Ktedonobacteria.</title>
        <authorList>
            <person name="Yabe S."/>
            <person name="Wang C.M."/>
            <person name="Zheng Y."/>
            <person name="Sakai Y."/>
            <person name="Cavaletti L."/>
            <person name="Monciardini P."/>
            <person name="Donadio S."/>
        </authorList>
    </citation>
    <scope>NUCLEOTIDE SEQUENCE</scope>
    <source>
        <strain evidence="8">ID150040</strain>
    </source>
</reference>
<keyword evidence="5 6" id="KW-0472">Membrane</keyword>
<comment type="caution">
    <text evidence="8">The sequence shown here is derived from an EMBL/GenBank/DDBJ whole genome shotgun (WGS) entry which is preliminary data.</text>
</comment>
<dbReference type="AlphaFoldDB" id="A0A8J3N345"/>
<evidence type="ECO:0000256" key="5">
    <source>
        <dbReference type="ARBA" id="ARBA00023136"/>
    </source>
</evidence>
<keyword evidence="4 6" id="KW-1133">Transmembrane helix</keyword>
<evidence type="ECO:0000313" key="8">
    <source>
        <dbReference type="EMBL" id="GHO96744.1"/>
    </source>
</evidence>
<organism evidence="8 9">
    <name type="scientific">Reticulibacter mediterranei</name>
    <dbReference type="NCBI Taxonomy" id="2778369"/>
    <lineage>
        <taxon>Bacteria</taxon>
        <taxon>Bacillati</taxon>
        <taxon>Chloroflexota</taxon>
        <taxon>Ktedonobacteria</taxon>
        <taxon>Ktedonobacterales</taxon>
        <taxon>Reticulibacteraceae</taxon>
        <taxon>Reticulibacter</taxon>
    </lineage>
</organism>
<comment type="subcellular location">
    <subcellularLocation>
        <location evidence="1">Cell membrane</location>
        <topology evidence="1">Multi-pass membrane protein</topology>
    </subcellularLocation>
</comment>